<dbReference type="STRING" id="491952.Mar181_0669"/>
<proteinExistence type="predicted"/>
<keyword evidence="12" id="KW-0902">Two-component regulatory system</keyword>
<dbReference type="Pfam" id="PF00512">
    <property type="entry name" value="HisKA"/>
    <property type="match status" value="1"/>
</dbReference>
<dbReference type="CDD" id="cd00082">
    <property type="entry name" value="HisKA"/>
    <property type="match status" value="1"/>
</dbReference>
<keyword evidence="18" id="KW-1185">Reference proteome</keyword>
<evidence type="ECO:0000256" key="11">
    <source>
        <dbReference type="ARBA" id="ARBA00022989"/>
    </source>
</evidence>
<dbReference type="InterPro" id="IPR036890">
    <property type="entry name" value="HATPase_C_sf"/>
</dbReference>
<evidence type="ECO:0000256" key="10">
    <source>
        <dbReference type="ARBA" id="ARBA00022840"/>
    </source>
</evidence>
<dbReference type="Pfam" id="PF02518">
    <property type="entry name" value="HATPase_c"/>
    <property type="match status" value="1"/>
</dbReference>
<dbReference type="SMART" id="SM00304">
    <property type="entry name" value="HAMP"/>
    <property type="match status" value="1"/>
</dbReference>
<feature type="domain" description="HAMP" evidence="16">
    <location>
        <begin position="217"/>
        <end position="269"/>
    </location>
</feature>
<dbReference type="GO" id="GO:0005524">
    <property type="term" value="F:ATP binding"/>
    <property type="evidence" value="ECO:0007669"/>
    <property type="project" value="UniProtKB-KW"/>
</dbReference>
<dbReference type="Gene3D" id="3.30.565.10">
    <property type="entry name" value="Histidine kinase-like ATPase, C-terminal domain"/>
    <property type="match status" value="1"/>
</dbReference>
<evidence type="ECO:0000256" key="2">
    <source>
        <dbReference type="ARBA" id="ARBA00004651"/>
    </source>
</evidence>
<accession>F6D102</accession>
<dbReference type="PANTHER" id="PTHR45528">
    <property type="entry name" value="SENSOR HISTIDINE KINASE CPXA"/>
    <property type="match status" value="1"/>
</dbReference>
<evidence type="ECO:0000259" key="16">
    <source>
        <dbReference type="PROSITE" id="PS50885"/>
    </source>
</evidence>
<dbReference type="InterPro" id="IPR003661">
    <property type="entry name" value="HisK_dim/P_dom"/>
</dbReference>
<evidence type="ECO:0000313" key="17">
    <source>
        <dbReference type="EMBL" id="AEF53725.1"/>
    </source>
</evidence>
<dbReference type="InterPro" id="IPR050398">
    <property type="entry name" value="HssS/ArlS-like"/>
</dbReference>
<reference evidence="17 18" key="1">
    <citation type="journal article" date="2012" name="Stand. Genomic Sci.">
        <title>Complete genome sequence of Marinomonas posidonica type strain (IVIA-Po-181(T)).</title>
        <authorList>
            <person name="Lucas-Elio P."/>
            <person name="Goodwin L."/>
            <person name="Woyke T."/>
            <person name="Pitluck S."/>
            <person name="Nolan M."/>
            <person name="Kyrpides N.C."/>
            <person name="Detter J.C."/>
            <person name="Copeland A."/>
            <person name="Lu M."/>
            <person name="Bruce D."/>
            <person name="Detter C."/>
            <person name="Tapia R."/>
            <person name="Han S."/>
            <person name="Land M.L."/>
            <person name="Ivanova N."/>
            <person name="Mikhailova N."/>
            <person name="Johnston A.W."/>
            <person name="Sanchez-Amat A."/>
        </authorList>
    </citation>
    <scope>NUCLEOTIDE SEQUENCE [LARGE SCALE GENOMIC DNA]</scope>
    <source>
        <strain evidence="18">CECT 7376 / NCIMB 14433 / IVIA-Po-181</strain>
    </source>
</reference>
<feature type="domain" description="Histidine kinase" evidence="15">
    <location>
        <begin position="277"/>
        <end position="490"/>
    </location>
</feature>
<evidence type="ECO:0000256" key="12">
    <source>
        <dbReference type="ARBA" id="ARBA00023012"/>
    </source>
</evidence>
<evidence type="ECO:0000313" key="18">
    <source>
        <dbReference type="Proteomes" id="UP000009230"/>
    </source>
</evidence>
<evidence type="ECO:0000256" key="14">
    <source>
        <dbReference type="SAM" id="Phobius"/>
    </source>
</evidence>
<keyword evidence="7 14" id="KW-0812">Transmembrane</keyword>
<keyword evidence="11 14" id="KW-1133">Transmembrane helix</keyword>
<sequence length="492" mass="55147">MVGNTVSNKIFPNSFTIFHKLMTTFLILSIVLLASTLFLARWSFEKGFLDYPNALEQVRLQIISNDLILEFESAGRDWHKVSKVKVNEILKSLPRPKHRDPSTPISSIPTNNNDGKSMPRVFVLPGGKRKGPSTALFDGDGGFLIGSDLLLNIEDNRIVSVPLIQNGKVIAILKSIPVHHFSETIPTEFSKRQRNLSFWVGGVGLVLAIAISWFLALFLSQPLKSIMRAIASLSNGDFSIKLERRGKDEIGQLIDNVNILSKTLESSRESRRHWLANISHDLRTPITILAGEIQSLKDGVRKFSQERLDSLEQEVFHLRKLTDDLYQLSISDIGGLRYEFLNAQLNELMEAIVSSYDNTATDYGLKLCYQGEPAIASIDFARLSQLFSNILSNSISYTDAPGNIQVRLFKDKYFAIIKIEDSYPSVLDKNYDKLFDPLFRQDTSRNMRKEGSGLGLAICKQIVEAHQGQISAMPSHLGGLKLIVKIPLAKEQ</sequence>
<comment type="subcellular location">
    <subcellularLocation>
        <location evidence="2">Cell membrane</location>
        <topology evidence="2">Multi-pass membrane protein</topology>
    </subcellularLocation>
</comment>
<dbReference type="PANTHER" id="PTHR45528:SF1">
    <property type="entry name" value="SENSOR HISTIDINE KINASE CPXA"/>
    <property type="match status" value="1"/>
</dbReference>
<dbReference type="AlphaFoldDB" id="F6D102"/>
<evidence type="ECO:0000256" key="5">
    <source>
        <dbReference type="ARBA" id="ARBA00022553"/>
    </source>
</evidence>
<keyword evidence="9 17" id="KW-0418">Kinase</keyword>
<dbReference type="GO" id="GO:0005886">
    <property type="term" value="C:plasma membrane"/>
    <property type="evidence" value="ECO:0007669"/>
    <property type="project" value="UniProtKB-SubCell"/>
</dbReference>
<dbReference type="HOGENOM" id="CLU_000445_89_6_6"/>
<evidence type="ECO:0000256" key="3">
    <source>
        <dbReference type="ARBA" id="ARBA00012438"/>
    </source>
</evidence>
<dbReference type="Proteomes" id="UP000009230">
    <property type="component" value="Chromosome"/>
</dbReference>
<dbReference type="Gene3D" id="6.10.340.10">
    <property type="match status" value="1"/>
</dbReference>
<keyword evidence="5" id="KW-0597">Phosphoprotein</keyword>
<keyword evidence="4" id="KW-1003">Cell membrane</keyword>
<dbReference type="PRINTS" id="PR00344">
    <property type="entry name" value="BCTRLSENSOR"/>
</dbReference>
<evidence type="ECO:0000256" key="8">
    <source>
        <dbReference type="ARBA" id="ARBA00022741"/>
    </source>
</evidence>
<dbReference type="KEGG" id="mpc:Mar181_0669"/>
<feature type="transmembrane region" description="Helical" evidence="14">
    <location>
        <begin position="17"/>
        <end position="40"/>
    </location>
</feature>
<evidence type="ECO:0000256" key="7">
    <source>
        <dbReference type="ARBA" id="ARBA00022692"/>
    </source>
</evidence>
<dbReference type="SUPFAM" id="SSF158472">
    <property type="entry name" value="HAMP domain-like"/>
    <property type="match status" value="1"/>
</dbReference>
<keyword evidence="8" id="KW-0547">Nucleotide-binding</keyword>
<dbReference type="InterPro" id="IPR003660">
    <property type="entry name" value="HAMP_dom"/>
</dbReference>
<keyword evidence="6" id="KW-0808">Transferase</keyword>
<keyword evidence="10" id="KW-0067">ATP-binding</keyword>
<dbReference type="EC" id="2.7.13.3" evidence="3"/>
<dbReference type="SMART" id="SM00387">
    <property type="entry name" value="HATPase_c"/>
    <property type="match status" value="1"/>
</dbReference>
<dbReference type="SMART" id="SM00388">
    <property type="entry name" value="HisKA"/>
    <property type="match status" value="1"/>
</dbReference>
<protein>
    <recommendedName>
        <fullName evidence="3">histidine kinase</fullName>
        <ecNumber evidence="3">2.7.13.3</ecNumber>
    </recommendedName>
</protein>
<organism evidence="17 18">
    <name type="scientific">Marinomonas posidonica (strain CECT 7376 / NCIMB 14433 / IVIA-Po-181)</name>
    <dbReference type="NCBI Taxonomy" id="491952"/>
    <lineage>
        <taxon>Bacteria</taxon>
        <taxon>Pseudomonadati</taxon>
        <taxon>Pseudomonadota</taxon>
        <taxon>Gammaproteobacteria</taxon>
        <taxon>Oceanospirillales</taxon>
        <taxon>Oceanospirillaceae</taxon>
        <taxon>Marinomonas</taxon>
    </lineage>
</organism>
<evidence type="ECO:0000256" key="4">
    <source>
        <dbReference type="ARBA" id="ARBA00022475"/>
    </source>
</evidence>
<dbReference type="InterPro" id="IPR003594">
    <property type="entry name" value="HATPase_dom"/>
</dbReference>
<dbReference type="InterPro" id="IPR005467">
    <property type="entry name" value="His_kinase_dom"/>
</dbReference>
<dbReference type="InterPro" id="IPR036097">
    <property type="entry name" value="HisK_dim/P_sf"/>
</dbReference>
<dbReference type="Pfam" id="PF00672">
    <property type="entry name" value="HAMP"/>
    <property type="match status" value="1"/>
</dbReference>
<evidence type="ECO:0000256" key="1">
    <source>
        <dbReference type="ARBA" id="ARBA00000085"/>
    </source>
</evidence>
<dbReference type="GO" id="GO:0000155">
    <property type="term" value="F:phosphorelay sensor kinase activity"/>
    <property type="evidence" value="ECO:0007669"/>
    <property type="project" value="InterPro"/>
</dbReference>
<dbReference type="PROSITE" id="PS50885">
    <property type="entry name" value="HAMP"/>
    <property type="match status" value="1"/>
</dbReference>
<name>F6D102_MARPP</name>
<evidence type="ECO:0000256" key="6">
    <source>
        <dbReference type="ARBA" id="ARBA00022679"/>
    </source>
</evidence>
<dbReference type="SUPFAM" id="SSF47384">
    <property type="entry name" value="Homodimeric domain of signal transducing histidine kinase"/>
    <property type="match status" value="1"/>
</dbReference>
<dbReference type="CDD" id="cd06225">
    <property type="entry name" value="HAMP"/>
    <property type="match status" value="1"/>
</dbReference>
<dbReference type="eggNOG" id="COG2205">
    <property type="taxonomic scope" value="Bacteria"/>
</dbReference>
<evidence type="ECO:0000256" key="13">
    <source>
        <dbReference type="ARBA" id="ARBA00023136"/>
    </source>
</evidence>
<evidence type="ECO:0000259" key="15">
    <source>
        <dbReference type="PROSITE" id="PS50109"/>
    </source>
</evidence>
<dbReference type="InterPro" id="IPR004358">
    <property type="entry name" value="Sig_transdc_His_kin-like_C"/>
</dbReference>
<evidence type="ECO:0000256" key="9">
    <source>
        <dbReference type="ARBA" id="ARBA00022777"/>
    </source>
</evidence>
<dbReference type="PROSITE" id="PS50109">
    <property type="entry name" value="HIS_KIN"/>
    <property type="match status" value="1"/>
</dbReference>
<feature type="transmembrane region" description="Helical" evidence="14">
    <location>
        <begin position="196"/>
        <end position="219"/>
    </location>
</feature>
<gene>
    <name evidence="17" type="ordered locus">Mar181_0669</name>
</gene>
<dbReference type="SUPFAM" id="SSF55874">
    <property type="entry name" value="ATPase domain of HSP90 chaperone/DNA topoisomerase II/histidine kinase"/>
    <property type="match status" value="1"/>
</dbReference>
<dbReference type="Gene3D" id="1.10.287.130">
    <property type="match status" value="1"/>
</dbReference>
<dbReference type="EMBL" id="CP002771">
    <property type="protein sequence ID" value="AEF53725.1"/>
    <property type="molecule type" value="Genomic_DNA"/>
</dbReference>
<comment type="catalytic activity">
    <reaction evidence="1">
        <text>ATP + protein L-histidine = ADP + protein N-phospho-L-histidine.</text>
        <dbReference type="EC" id="2.7.13.3"/>
    </reaction>
</comment>
<keyword evidence="13 14" id="KW-0472">Membrane</keyword>